<dbReference type="InterPro" id="IPR057699">
    <property type="entry name" value="DUF7939"/>
</dbReference>
<dbReference type="AlphaFoldDB" id="S5T8I8"/>
<protein>
    <recommendedName>
        <fullName evidence="2">DUF7939 domain-containing protein</fullName>
    </recommendedName>
</protein>
<dbReference type="InterPro" id="IPR025738">
    <property type="entry name" value="BatD"/>
</dbReference>
<dbReference type="Proteomes" id="UP000015380">
    <property type="component" value="Chromosome"/>
</dbReference>
<sequence length="577" mass="64517">MVNDSYNVKKKAAMMKNNLLKYFVLISVFLVSTHSIALDINVSVDRNPVSINESFKLIFSMEESPDDDPDFSPLDDKFEVLNQQKSSQSSWVNGRSTKSISWTLDVMAKQTGPQQIPAISFGDDVSKALSITVLANSTSDKVDIDDDLYLQVEVSPEQPYVQSQLLYTVRLFQRVQISKASLSEPTIDNAIVEKIGEDKQYNKQLNGVNYSVFERKYAIFPQQSGPLTIPPTVLTAQVVTGAGRSWNGSLFNTQRTKTKRVQSKAVNVDVQPAPASFTGEHWLAAKSVHLQQTWSNDELSVTVGEPLTRTLTMLARGVTASQLPELNTDTASSQLKVYPDQPLLRIQSEEDGVIALREQKAAIIPAKAGDYTLPAIEVPWFNTITGRIETAVIPEMTITAVALESVEIPQVIATEPNQKLVTEIDRLDQAATVNTTEHYWKWLAIIFAIAWLITLVWVVIKGRFRRSSSSSIDEENSSVKKAIKDLQQACKANDPKESKKALITWGFVQFNSKELDQISRYCSKELQAEIEQLNQALYSNNDIEWKGEDLAGLVNEHSQRLQKRDKKAEGLEPLHKL</sequence>
<dbReference type="PATRIC" id="fig|1198232.3.peg.1589"/>
<reference evidence="3 4" key="1">
    <citation type="submission" date="2013-05" db="EMBL/GenBank/DDBJ databases">
        <title>Between feast and famine: a lifestyle of most important marine PAH-degrading bacterium Cycloclasticus sp. 7ME.</title>
        <authorList>
            <person name="Yakimov M.M."/>
            <person name="Messina E."/>
            <person name="Genovese M."/>
            <person name="Denaro R."/>
            <person name="Crisafi F."/>
            <person name="Russo D."/>
            <person name="Cappello S."/>
            <person name="Santisi S."/>
            <person name="Smedile F."/>
            <person name="Golyshina O.V."/>
            <person name="Tran H."/>
            <person name="Pieper D.H."/>
            <person name="Golyshin P.N."/>
            <person name="Giuliano L."/>
        </authorList>
    </citation>
    <scope>NUCLEOTIDE SEQUENCE [LARGE SCALE GENOMIC DNA]</scope>
    <source>
        <strain evidence="3 4">78-ME</strain>
    </source>
</reference>
<gene>
    <name evidence="3" type="ORF">CYCME_1604</name>
</gene>
<dbReference type="KEGG" id="cza:CYCME_1604"/>
<name>S5T8I8_9GAMM</name>
<organism evidence="3 4">
    <name type="scientific">Cycloclasticus zancles 78-ME</name>
    <dbReference type="NCBI Taxonomy" id="1198232"/>
    <lineage>
        <taxon>Bacteria</taxon>
        <taxon>Pseudomonadati</taxon>
        <taxon>Pseudomonadota</taxon>
        <taxon>Gammaproteobacteria</taxon>
        <taxon>Thiotrichales</taxon>
        <taxon>Piscirickettsiaceae</taxon>
        <taxon>Cycloclasticus</taxon>
    </lineage>
</organism>
<evidence type="ECO:0000259" key="2">
    <source>
        <dbReference type="Pfam" id="PF25607"/>
    </source>
</evidence>
<dbReference type="RefSeq" id="WP_015005805.1">
    <property type="nucleotide sequence ID" value="NC_021917.1"/>
</dbReference>
<evidence type="ECO:0000313" key="3">
    <source>
        <dbReference type="EMBL" id="AGS39929.1"/>
    </source>
</evidence>
<dbReference type="EMBL" id="CP005996">
    <property type="protein sequence ID" value="AGS39929.1"/>
    <property type="molecule type" value="Genomic_DNA"/>
</dbReference>
<keyword evidence="4" id="KW-1185">Reference proteome</keyword>
<evidence type="ECO:0000313" key="4">
    <source>
        <dbReference type="Proteomes" id="UP000015380"/>
    </source>
</evidence>
<keyword evidence="1" id="KW-0472">Membrane</keyword>
<dbReference type="Pfam" id="PF13584">
    <property type="entry name" value="BatD"/>
    <property type="match status" value="1"/>
</dbReference>
<proteinExistence type="predicted"/>
<dbReference type="Pfam" id="PF25607">
    <property type="entry name" value="DUF7939"/>
    <property type="match status" value="1"/>
</dbReference>
<reference evidence="4" key="2">
    <citation type="journal article" date="2016" name="Environ. Microbiol. Rep.">
        <title>Analysis of defence systems and a conjugative IncP-1 plasmid in the marine polyaromatic hydrocarbons-degrading bacterium Cycloclasticus sp. 78-ME.</title>
        <authorList>
            <person name="Yakimov M.M."/>
            <person name="Crisafi F."/>
            <person name="Messina E."/>
            <person name="Smedile F."/>
            <person name="Lopatina A."/>
            <person name="Denaro R."/>
            <person name="Pieper D.H."/>
            <person name="Golyshin P.N."/>
            <person name="Giuliano L."/>
        </authorList>
    </citation>
    <scope>NUCLEOTIDE SEQUENCE [LARGE SCALE GENOMIC DNA]</scope>
    <source>
        <strain evidence="4">78-ME</strain>
    </source>
</reference>
<dbReference type="PANTHER" id="PTHR40940">
    <property type="entry name" value="PROTEIN BATD-RELATED"/>
    <property type="match status" value="1"/>
</dbReference>
<evidence type="ECO:0000256" key="1">
    <source>
        <dbReference type="SAM" id="Phobius"/>
    </source>
</evidence>
<accession>S5T8I8</accession>
<feature type="domain" description="DUF7939" evidence="2">
    <location>
        <begin position="480"/>
        <end position="560"/>
    </location>
</feature>
<dbReference type="eggNOG" id="COG4783">
    <property type="taxonomic scope" value="Bacteria"/>
</dbReference>
<keyword evidence="1" id="KW-0812">Transmembrane</keyword>
<dbReference type="PANTHER" id="PTHR40940:SF1">
    <property type="entry name" value="PROTEIN BATD"/>
    <property type="match status" value="1"/>
</dbReference>
<feature type="transmembrane region" description="Helical" evidence="1">
    <location>
        <begin position="439"/>
        <end position="460"/>
    </location>
</feature>
<dbReference type="HOGENOM" id="CLU_031701_1_0_6"/>
<keyword evidence="1" id="KW-1133">Transmembrane helix</keyword>